<sequence>MPAASEPAAGGVPWAEVGAVAAGGAIGGGARAAVDLLMAHEPGAWAWSTLAVNWTGCLLMGALMTVLALRRPRTRLLRPFLGAGVLGGFTTFSTHTADALAMAVAGAVPVALGYLAATLLGGLAAVWAGAAAAERLWGRPSAAGGSGRRT</sequence>
<dbReference type="RefSeq" id="WP_270073148.1">
    <property type="nucleotide sequence ID" value="NZ_JAJAQC010000027.1"/>
</dbReference>
<dbReference type="HAMAP" id="MF_00454">
    <property type="entry name" value="FluC"/>
    <property type="match status" value="1"/>
</dbReference>
<dbReference type="PANTHER" id="PTHR28259">
    <property type="entry name" value="FLUORIDE EXPORT PROTEIN 1-RELATED"/>
    <property type="match status" value="1"/>
</dbReference>
<evidence type="ECO:0000313" key="11">
    <source>
        <dbReference type="EMBL" id="MDA0565887.1"/>
    </source>
</evidence>
<evidence type="ECO:0000256" key="6">
    <source>
        <dbReference type="ARBA" id="ARBA00023303"/>
    </source>
</evidence>
<keyword evidence="10" id="KW-0915">Sodium</keyword>
<evidence type="ECO:0000256" key="8">
    <source>
        <dbReference type="ARBA" id="ARBA00035585"/>
    </source>
</evidence>
<comment type="subcellular location">
    <subcellularLocation>
        <location evidence="1 10">Cell membrane</location>
        <topology evidence="1 10">Multi-pass membrane protein</topology>
    </subcellularLocation>
</comment>
<evidence type="ECO:0000256" key="2">
    <source>
        <dbReference type="ARBA" id="ARBA00022475"/>
    </source>
</evidence>
<dbReference type="Proteomes" id="UP001140076">
    <property type="component" value="Unassembled WGS sequence"/>
</dbReference>
<evidence type="ECO:0000256" key="7">
    <source>
        <dbReference type="ARBA" id="ARBA00035120"/>
    </source>
</evidence>
<feature type="binding site" evidence="10">
    <location>
        <position position="87"/>
    </location>
    <ligand>
        <name>Na(+)</name>
        <dbReference type="ChEBI" id="CHEBI:29101"/>
        <note>structural</note>
    </ligand>
</feature>
<organism evidence="11 12">
    <name type="scientific">Streptomonospora mangrovi</name>
    <dbReference type="NCBI Taxonomy" id="2883123"/>
    <lineage>
        <taxon>Bacteria</taxon>
        <taxon>Bacillati</taxon>
        <taxon>Actinomycetota</taxon>
        <taxon>Actinomycetes</taxon>
        <taxon>Streptosporangiales</taxon>
        <taxon>Nocardiopsidaceae</taxon>
        <taxon>Streptomonospora</taxon>
    </lineage>
</organism>
<comment type="similarity">
    <text evidence="7 10">Belongs to the fluoride channel Fluc/FEX (TC 1.A.43) family.</text>
</comment>
<evidence type="ECO:0000256" key="3">
    <source>
        <dbReference type="ARBA" id="ARBA00022692"/>
    </source>
</evidence>
<comment type="caution">
    <text evidence="11">The sequence shown here is derived from an EMBL/GenBank/DDBJ whole genome shotgun (WGS) entry which is preliminary data.</text>
</comment>
<evidence type="ECO:0000313" key="12">
    <source>
        <dbReference type="Proteomes" id="UP001140076"/>
    </source>
</evidence>
<comment type="catalytic activity">
    <reaction evidence="8">
        <text>fluoride(in) = fluoride(out)</text>
        <dbReference type="Rhea" id="RHEA:76159"/>
        <dbReference type="ChEBI" id="CHEBI:17051"/>
    </reaction>
    <physiologicalReaction direction="left-to-right" evidence="8">
        <dbReference type="Rhea" id="RHEA:76160"/>
    </physiologicalReaction>
</comment>
<keyword evidence="4 10" id="KW-1133">Transmembrane helix</keyword>
<dbReference type="EMBL" id="JAJAQC010000027">
    <property type="protein sequence ID" value="MDA0565887.1"/>
    <property type="molecule type" value="Genomic_DNA"/>
</dbReference>
<feature type="transmembrane region" description="Helical" evidence="10">
    <location>
        <begin position="111"/>
        <end position="133"/>
    </location>
</feature>
<feature type="transmembrane region" description="Helical" evidence="10">
    <location>
        <begin position="81"/>
        <end position="105"/>
    </location>
</feature>
<keyword evidence="10" id="KW-0813">Transport</keyword>
<keyword evidence="10" id="KW-0479">Metal-binding</keyword>
<dbReference type="PANTHER" id="PTHR28259:SF1">
    <property type="entry name" value="FLUORIDE EXPORT PROTEIN 1-RELATED"/>
    <property type="match status" value="1"/>
</dbReference>
<dbReference type="Pfam" id="PF02537">
    <property type="entry name" value="CRCB"/>
    <property type="match status" value="1"/>
</dbReference>
<reference evidence="11" key="1">
    <citation type="submission" date="2021-10" db="EMBL/GenBank/DDBJ databases">
        <title>Streptomonospora sp. nov., isolated from mangrove soil.</title>
        <authorList>
            <person name="Chen X."/>
            <person name="Ge X."/>
            <person name="Liu W."/>
        </authorList>
    </citation>
    <scope>NUCLEOTIDE SEQUENCE</scope>
    <source>
        <strain evidence="11">S1-112</strain>
    </source>
</reference>
<dbReference type="GO" id="GO:0062054">
    <property type="term" value="F:fluoride channel activity"/>
    <property type="evidence" value="ECO:0007669"/>
    <property type="project" value="UniProtKB-UniRule"/>
</dbReference>
<dbReference type="InterPro" id="IPR003691">
    <property type="entry name" value="FluC"/>
</dbReference>
<keyword evidence="10" id="KW-0406">Ion transport</keyword>
<feature type="binding site" evidence="10">
    <location>
        <position position="90"/>
    </location>
    <ligand>
        <name>Na(+)</name>
        <dbReference type="ChEBI" id="CHEBI:29101"/>
        <note>structural</note>
    </ligand>
</feature>
<proteinExistence type="inferred from homology"/>
<keyword evidence="6 10" id="KW-0407">Ion channel</keyword>
<protein>
    <recommendedName>
        <fullName evidence="10">Fluoride-specific ion channel FluC</fullName>
    </recommendedName>
</protein>
<keyword evidence="2 10" id="KW-1003">Cell membrane</keyword>
<evidence type="ECO:0000256" key="4">
    <source>
        <dbReference type="ARBA" id="ARBA00022989"/>
    </source>
</evidence>
<dbReference type="AlphaFoldDB" id="A0A9X3SFF0"/>
<comment type="activity regulation">
    <text evidence="10">Na(+) is not transported, but it plays an essential structural role and its presence is essential for fluoride channel function.</text>
</comment>
<gene>
    <name evidence="10" type="primary">fluC</name>
    <name evidence="10" type="synonym">crcB</name>
    <name evidence="11" type="ORF">LG943_16430</name>
</gene>
<evidence type="ECO:0000256" key="10">
    <source>
        <dbReference type="HAMAP-Rule" id="MF_00454"/>
    </source>
</evidence>
<dbReference type="GO" id="GO:0005886">
    <property type="term" value="C:plasma membrane"/>
    <property type="evidence" value="ECO:0007669"/>
    <property type="project" value="UniProtKB-SubCell"/>
</dbReference>
<keyword evidence="12" id="KW-1185">Reference proteome</keyword>
<dbReference type="GO" id="GO:0140114">
    <property type="term" value="P:cellular detoxification of fluoride"/>
    <property type="evidence" value="ECO:0007669"/>
    <property type="project" value="UniProtKB-UniRule"/>
</dbReference>
<comment type="function">
    <text evidence="9 10">Fluoride-specific ion channel. Important for reducing fluoride concentration in the cell, thus reducing its toxicity.</text>
</comment>
<evidence type="ECO:0000256" key="5">
    <source>
        <dbReference type="ARBA" id="ARBA00023136"/>
    </source>
</evidence>
<feature type="transmembrane region" description="Helical" evidence="10">
    <location>
        <begin position="44"/>
        <end position="69"/>
    </location>
</feature>
<accession>A0A9X3SFF0</accession>
<dbReference type="GO" id="GO:0046872">
    <property type="term" value="F:metal ion binding"/>
    <property type="evidence" value="ECO:0007669"/>
    <property type="project" value="UniProtKB-KW"/>
</dbReference>
<evidence type="ECO:0000256" key="9">
    <source>
        <dbReference type="ARBA" id="ARBA00049940"/>
    </source>
</evidence>
<keyword evidence="3 10" id="KW-0812">Transmembrane</keyword>
<keyword evidence="5 10" id="KW-0472">Membrane</keyword>
<evidence type="ECO:0000256" key="1">
    <source>
        <dbReference type="ARBA" id="ARBA00004651"/>
    </source>
</evidence>
<name>A0A9X3SFF0_9ACTN</name>